<protein>
    <submittedName>
        <fullName evidence="6">Tyrosine recombinase XerC</fullName>
    </submittedName>
</protein>
<dbReference type="RefSeq" id="WP_175209074.1">
    <property type="nucleotide sequence ID" value="NZ_CADILG010000038.1"/>
</dbReference>
<feature type="domain" description="Tyr recombinase" evidence="5">
    <location>
        <begin position="150"/>
        <end position="319"/>
    </location>
</feature>
<dbReference type="Proteomes" id="UP000494117">
    <property type="component" value="Unassembled WGS sequence"/>
</dbReference>
<evidence type="ECO:0000256" key="1">
    <source>
        <dbReference type="ARBA" id="ARBA00008857"/>
    </source>
</evidence>
<dbReference type="InterPro" id="IPR010998">
    <property type="entry name" value="Integrase_recombinase_N"/>
</dbReference>
<evidence type="ECO:0000256" key="2">
    <source>
        <dbReference type="ARBA" id="ARBA00022908"/>
    </source>
</evidence>
<evidence type="ECO:0000259" key="5">
    <source>
        <dbReference type="PROSITE" id="PS51898"/>
    </source>
</evidence>
<dbReference type="PANTHER" id="PTHR30629:SF2">
    <property type="entry name" value="PROPHAGE INTEGRASE INTS-RELATED"/>
    <property type="match status" value="1"/>
</dbReference>
<dbReference type="GO" id="GO:0003677">
    <property type="term" value="F:DNA binding"/>
    <property type="evidence" value="ECO:0007669"/>
    <property type="project" value="UniProtKB-KW"/>
</dbReference>
<reference evidence="6 7" key="1">
    <citation type="submission" date="2020-04" db="EMBL/GenBank/DDBJ databases">
        <authorList>
            <person name="De Canck E."/>
        </authorList>
    </citation>
    <scope>NUCLEOTIDE SEQUENCE [LARGE SCALE GENOMIC DNA]</scope>
    <source>
        <strain evidence="6 7">LMG 26858</strain>
    </source>
</reference>
<proteinExistence type="inferred from homology"/>
<dbReference type="Pfam" id="PF00589">
    <property type="entry name" value="Phage_integrase"/>
    <property type="match status" value="1"/>
</dbReference>
<gene>
    <name evidence="6" type="primary">xerC_2</name>
    <name evidence="6" type="ORF">LMG26858_04389</name>
</gene>
<evidence type="ECO:0000256" key="3">
    <source>
        <dbReference type="ARBA" id="ARBA00023125"/>
    </source>
</evidence>
<evidence type="ECO:0000313" key="7">
    <source>
        <dbReference type="Proteomes" id="UP000494117"/>
    </source>
</evidence>
<organism evidence="6 7">
    <name type="scientific">Achromobacter anxifer</name>
    <dbReference type="NCBI Taxonomy" id="1287737"/>
    <lineage>
        <taxon>Bacteria</taxon>
        <taxon>Pseudomonadati</taxon>
        <taxon>Pseudomonadota</taxon>
        <taxon>Betaproteobacteria</taxon>
        <taxon>Burkholderiales</taxon>
        <taxon>Alcaligenaceae</taxon>
        <taxon>Achromobacter</taxon>
    </lineage>
</organism>
<keyword evidence="4" id="KW-0233">DNA recombination</keyword>
<evidence type="ECO:0000313" key="6">
    <source>
        <dbReference type="EMBL" id="CAB3904124.1"/>
    </source>
</evidence>
<dbReference type="InterPro" id="IPR050808">
    <property type="entry name" value="Phage_Integrase"/>
</dbReference>
<keyword evidence="3" id="KW-0238">DNA-binding</keyword>
<dbReference type="SUPFAM" id="SSF56349">
    <property type="entry name" value="DNA breaking-rejoining enzymes"/>
    <property type="match status" value="1"/>
</dbReference>
<keyword evidence="7" id="KW-1185">Reference proteome</keyword>
<dbReference type="PANTHER" id="PTHR30629">
    <property type="entry name" value="PROPHAGE INTEGRASE"/>
    <property type="match status" value="1"/>
</dbReference>
<dbReference type="AlphaFoldDB" id="A0A6S7EAV7"/>
<sequence>MRPRTKDRHLPACVYQKHGAFWYVKGGKWRKIGTDLQSALMEYARIVSVPKEGLPALIDAALPHLIKDVSPATERLYRPAAATLKNVFANFHPDQVKHGHVVEMMDAYSHQYGRANRLLTVLNLTFQWALDRGKVESNPCVSVKRFTTRSRDRLLSHEEYDAIHKASQPWMQCIMDICYLTAQRIGDVLEIEEEHILERGIYFQQQKTGKQLIVGWTPELAAAVERAREVVRNKRYLLGSRDDKPRAHTNVWREFKRAAAKAKVPDATLHDIRAMAGTHADAQGVDPMALLGHSDRRTTEIYLRDKRVKVVKGPSKDKA</sequence>
<evidence type="ECO:0000256" key="4">
    <source>
        <dbReference type="ARBA" id="ARBA00023172"/>
    </source>
</evidence>
<keyword evidence="2" id="KW-0229">DNA integration</keyword>
<comment type="similarity">
    <text evidence="1">Belongs to the 'phage' integrase family.</text>
</comment>
<dbReference type="InterPro" id="IPR002104">
    <property type="entry name" value="Integrase_catalytic"/>
</dbReference>
<dbReference type="InterPro" id="IPR011010">
    <property type="entry name" value="DNA_brk_join_enz"/>
</dbReference>
<dbReference type="InterPro" id="IPR013762">
    <property type="entry name" value="Integrase-like_cat_sf"/>
</dbReference>
<dbReference type="GO" id="GO:0015074">
    <property type="term" value="P:DNA integration"/>
    <property type="evidence" value="ECO:0007669"/>
    <property type="project" value="UniProtKB-KW"/>
</dbReference>
<dbReference type="PROSITE" id="PS51898">
    <property type="entry name" value="TYR_RECOMBINASE"/>
    <property type="match status" value="1"/>
</dbReference>
<dbReference type="Gene3D" id="1.10.150.130">
    <property type="match status" value="1"/>
</dbReference>
<dbReference type="EMBL" id="CADILG010000038">
    <property type="protein sequence ID" value="CAB3904124.1"/>
    <property type="molecule type" value="Genomic_DNA"/>
</dbReference>
<dbReference type="GO" id="GO:0006310">
    <property type="term" value="P:DNA recombination"/>
    <property type="evidence" value="ECO:0007669"/>
    <property type="project" value="UniProtKB-KW"/>
</dbReference>
<dbReference type="Gene3D" id="1.10.443.10">
    <property type="entry name" value="Intergrase catalytic core"/>
    <property type="match status" value="1"/>
</dbReference>
<accession>A0A6S7EAV7</accession>
<name>A0A6S7EAV7_9BURK</name>